<dbReference type="Pfam" id="PF00892">
    <property type="entry name" value="EamA"/>
    <property type="match status" value="1"/>
</dbReference>
<proteinExistence type="inferred from homology"/>
<keyword evidence="7" id="KW-1185">Reference proteome</keyword>
<dbReference type="GO" id="GO:0016020">
    <property type="term" value="C:membrane"/>
    <property type="evidence" value="ECO:0007669"/>
    <property type="project" value="InterPro"/>
</dbReference>
<reference evidence="6 7" key="1">
    <citation type="journal article" date="2019" name="Sci. Rep.">
        <title>A high-quality genome of Eragrostis curvula grass provides insights into Poaceae evolution and supports new strategies to enhance forage quality.</title>
        <authorList>
            <person name="Carballo J."/>
            <person name="Santos B.A.C.M."/>
            <person name="Zappacosta D."/>
            <person name="Garbus I."/>
            <person name="Selva J.P."/>
            <person name="Gallo C.A."/>
            <person name="Diaz A."/>
            <person name="Albertini E."/>
            <person name="Caccamo M."/>
            <person name="Echenique V."/>
        </authorList>
    </citation>
    <scope>NUCLEOTIDE SEQUENCE [LARGE SCALE GENOMIC DNA]</scope>
    <source>
        <strain evidence="7">cv. Victoria</strain>
        <tissue evidence="6">Leaf</tissue>
    </source>
</reference>
<comment type="caution">
    <text evidence="6">The sequence shown here is derived from an EMBL/GenBank/DDBJ whole genome shotgun (WGS) entry which is preliminary data.</text>
</comment>
<comment type="similarity">
    <text evidence="2">Belongs to the drug/metabolite transporter (DMT) superfamily. Plant drug/metabolite exporter (P-DME) (TC 2.A.7.4) family.</text>
</comment>
<dbReference type="InterPro" id="IPR000620">
    <property type="entry name" value="EamA_dom"/>
</dbReference>
<evidence type="ECO:0000313" key="6">
    <source>
        <dbReference type="EMBL" id="TVU16333.1"/>
    </source>
</evidence>
<feature type="region of interest" description="Disordered" evidence="3">
    <location>
        <begin position="1"/>
        <end position="81"/>
    </location>
</feature>
<feature type="domain" description="EamA" evidence="5">
    <location>
        <begin position="288"/>
        <end position="368"/>
    </location>
</feature>
<feature type="transmembrane region" description="Helical" evidence="4">
    <location>
        <begin position="351"/>
        <end position="374"/>
    </location>
</feature>
<dbReference type="SUPFAM" id="SSF103481">
    <property type="entry name" value="Multidrug resistance efflux transporter EmrE"/>
    <property type="match status" value="1"/>
</dbReference>
<feature type="transmembrane region" description="Helical" evidence="4">
    <location>
        <begin position="323"/>
        <end position="344"/>
    </location>
</feature>
<dbReference type="AlphaFoldDB" id="A0A5J9TY50"/>
<feature type="transmembrane region" description="Helical" evidence="4">
    <location>
        <begin position="479"/>
        <end position="507"/>
    </location>
</feature>
<protein>
    <recommendedName>
        <fullName evidence="5">EamA domain-containing protein</fullName>
    </recommendedName>
</protein>
<feature type="compositionally biased region" description="Basic and acidic residues" evidence="3">
    <location>
        <begin position="17"/>
        <end position="29"/>
    </location>
</feature>
<evidence type="ECO:0000256" key="3">
    <source>
        <dbReference type="SAM" id="MobiDB-lite"/>
    </source>
</evidence>
<comment type="subcellular location">
    <subcellularLocation>
        <location evidence="1">Membrane</location>
        <topology evidence="1">Multi-pass membrane protein</topology>
    </subcellularLocation>
</comment>
<feature type="transmembrane region" description="Helical" evidence="4">
    <location>
        <begin position="296"/>
        <end position="317"/>
    </location>
</feature>
<feature type="non-terminal residue" evidence="6">
    <location>
        <position position="1"/>
    </location>
</feature>
<keyword evidence="4" id="KW-1133">Transmembrane helix</keyword>
<dbReference type="Proteomes" id="UP000324897">
    <property type="component" value="Unassembled WGS sequence"/>
</dbReference>
<gene>
    <name evidence="6" type="ORF">EJB05_39891</name>
</gene>
<dbReference type="PANTHER" id="PTHR23051:SF12">
    <property type="entry name" value="OS04G0645600 PROTEIN"/>
    <property type="match status" value="1"/>
</dbReference>
<organism evidence="6 7">
    <name type="scientific">Eragrostis curvula</name>
    <name type="common">weeping love grass</name>
    <dbReference type="NCBI Taxonomy" id="38414"/>
    <lineage>
        <taxon>Eukaryota</taxon>
        <taxon>Viridiplantae</taxon>
        <taxon>Streptophyta</taxon>
        <taxon>Embryophyta</taxon>
        <taxon>Tracheophyta</taxon>
        <taxon>Spermatophyta</taxon>
        <taxon>Magnoliopsida</taxon>
        <taxon>Liliopsida</taxon>
        <taxon>Poales</taxon>
        <taxon>Poaceae</taxon>
        <taxon>PACMAD clade</taxon>
        <taxon>Chloridoideae</taxon>
        <taxon>Eragrostideae</taxon>
        <taxon>Eragrostidinae</taxon>
        <taxon>Eragrostis</taxon>
    </lineage>
</organism>
<accession>A0A5J9TY50</accession>
<evidence type="ECO:0000259" key="5">
    <source>
        <dbReference type="Pfam" id="PF00892"/>
    </source>
</evidence>
<feature type="transmembrane region" description="Helical" evidence="4">
    <location>
        <begin position="426"/>
        <end position="446"/>
    </location>
</feature>
<dbReference type="InterPro" id="IPR037185">
    <property type="entry name" value="EmrE-like"/>
</dbReference>
<feature type="transmembrane region" description="Helical" evidence="4">
    <location>
        <begin position="158"/>
        <end position="181"/>
    </location>
</feature>
<feature type="transmembrane region" description="Helical" evidence="4">
    <location>
        <begin position="519"/>
        <end position="537"/>
    </location>
</feature>
<keyword evidence="4" id="KW-0472">Membrane</keyword>
<dbReference type="PANTHER" id="PTHR23051">
    <property type="entry name" value="SOLUTE CARRIER FAMILY 35, MEMBER F5"/>
    <property type="match status" value="1"/>
</dbReference>
<dbReference type="EMBL" id="RWGY01000031">
    <property type="protein sequence ID" value="TVU16333.1"/>
    <property type="molecule type" value="Genomic_DNA"/>
</dbReference>
<name>A0A5J9TY50_9POAL</name>
<dbReference type="OrthoDB" id="1436450at2759"/>
<evidence type="ECO:0000313" key="7">
    <source>
        <dbReference type="Proteomes" id="UP000324897"/>
    </source>
</evidence>
<evidence type="ECO:0000256" key="1">
    <source>
        <dbReference type="ARBA" id="ARBA00004141"/>
    </source>
</evidence>
<feature type="transmembrane region" description="Helical" evidence="4">
    <location>
        <begin position="187"/>
        <end position="207"/>
    </location>
</feature>
<keyword evidence="4" id="KW-0812">Transmembrane</keyword>
<sequence length="546" mass="59048">LTPSRDGTELFLGPDTAQEHEIESDRESPLHSPGQQRPARPNPTDSLLLSPPPAPHARASQIHDPGALASRTRFPNPKNRRPIARARAHRKLATQPRCNAPPALLALPAPPPRFVAPVASLDAESTTTATASSPPRTAGRARLGNTNIRNFRCLKYRAGLCLIAAVVLIWVISAEVTQGIFTKYRHPFAITYLGASLMVIYLPVSFLKDFMCNLMRRPSGSTKASKVACKSSFGGSAPLKNGEIQKMLEMESQKTLVINYTDVEVPIVEEAKPLICGITEINDGVLKQQELSTKEIATYGLYLCPLWFVTEYLSNAALARTSVASTTVLSSTSGLFTLFIGVLLGQDSINAAKVIAVFISMAGVVMTTMGQTWASDESDVGNSGATQRTLLGDMFGLMSAIAYGLFTVLLKKFCGEEGEKVDVQKLFGYLGLFTLIALWWLVWPLTALGIEPKFSMPHSASVDEVVVANSLIGSVLSDYFWALSVVWTTPLVATLGMSLTIPIAMAADMIIHGRHYSTVYILGSVQVFSGFVIANLADRFSRSLGL</sequence>
<feature type="transmembrane region" description="Helical" evidence="4">
    <location>
        <begin position="394"/>
        <end position="414"/>
    </location>
</feature>
<evidence type="ECO:0000256" key="2">
    <source>
        <dbReference type="ARBA" id="ARBA00007635"/>
    </source>
</evidence>
<evidence type="ECO:0000256" key="4">
    <source>
        <dbReference type="SAM" id="Phobius"/>
    </source>
</evidence>